<dbReference type="EMBL" id="UINC01082678">
    <property type="protein sequence ID" value="SVC27667.1"/>
    <property type="molecule type" value="Genomic_DNA"/>
</dbReference>
<dbReference type="InterPro" id="IPR029063">
    <property type="entry name" value="SAM-dependent_MTases_sf"/>
</dbReference>
<dbReference type="HAMAP" id="MF_00090">
    <property type="entry name" value="PIMT"/>
    <property type="match status" value="1"/>
</dbReference>
<gene>
    <name evidence="8" type="ORF">METZ01_LOCUS280521</name>
</gene>
<keyword evidence="7" id="KW-0949">S-adenosyl-L-methionine</keyword>
<keyword evidence="6" id="KW-0808">Transferase</keyword>
<dbReference type="PANTHER" id="PTHR11579:SF0">
    <property type="entry name" value="PROTEIN-L-ISOASPARTATE(D-ASPARTATE) O-METHYLTRANSFERASE"/>
    <property type="match status" value="1"/>
</dbReference>
<dbReference type="PANTHER" id="PTHR11579">
    <property type="entry name" value="PROTEIN-L-ISOASPARTATE O-METHYLTRANSFERASE"/>
    <property type="match status" value="1"/>
</dbReference>
<name>A0A382KY31_9ZZZZ</name>
<comment type="similarity">
    <text evidence="2">Belongs to the methyltransferase superfamily. L-isoaspartyl/D-aspartyl protein methyltransferase family.</text>
</comment>
<evidence type="ECO:0000256" key="6">
    <source>
        <dbReference type="ARBA" id="ARBA00022679"/>
    </source>
</evidence>
<reference evidence="8" key="1">
    <citation type="submission" date="2018-05" db="EMBL/GenBank/DDBJ databases">
        <authorList>
            <person name="Lanie J.A."/>
            <person name="Ng W.-L."/>
            <person name="Kazmierczak K.M."/>
            <person name="Andrzejewski T.M."/>
            <person name="Davidsen T.M."/>
            <person name="Wayne K.J."/>
            <person name="Tettelin H."/>
            <person name="Glass J.I."/>
            <person name="Rusch D."/>
            <person name="Podicherti R."/>
            <person name="Tsui H.-C.T."/>
            <person name="Winkler M.E."/>
        </authorList>
    </citation>
    <scope>NUCLEOTIDE SEQUENCE</scope>
</reference>
<protein>
    <recommendedName>
        <fullName evidence="3">protein-L-isoaspartate(D-aspartate) O-methyltransferase</fullName>
        <ecNumber evidence="3">2.1.1.77</ecNumber>
    </recommendedName>
</protein>
<evidence type="ECO:0000256" key="3">
    <source>
        <dbReference type="ARBA" id="ARBA00011890"/>
    </source>
</evidence>
<evidence type="ECO:0000256" key="4">
    <source>
        <dbReference type="ARBA" id="ARBA00022490"/>
    </source>
</evidence>
<dbReference type="GO" id="GO:0004719">
    <property type="term" value="F:protein-L-isoaspartate (D-aspartate) O-methyltransferase activity"/>
    <property type="evidence" value="ECO:0007669"/>
    <property type="project" value="UniProtKB-EC"/>
</dbReference>
<organism evidence="8">
    <name type="scientific">marine metagenome</name>
    <dbReference type="NCBI Taxonomy" id="408172"/>
    <lineage>
        <taxon>unclassified sequences</taxon>
        <taxon>metagenomes</taxon>
        <taxon>ecological metagenomes</taxon>
    </lineage>
</organism>
<evidence type="ECO:0000256" key="1">
    <source>
        <dbReference type="ARBA" id="ARBA00004496"/>
    </source>
</evidence>
<dbReference type="GO" id="GO:0032259">
    <property type="term" value="P:methylation"/>
    <property type="evidence" value="ECO:0007669"/>
    <property type="project" value="UniProtKB-KW"/>
</dbReference>
<comment type="subcellular location">
    <subcellularLocation>
        <location evidence="1">Cytoplasm</location>
    </subcellularLocation>
</comment>
<dbReference type="Gene3D" id="3.40.50.150">
    <property type="entry name" value="Vaccinia Virus protein VP39"/>
    <property type="match status" value="1"/>
</dbReference>
<dbReference type="NCBIfam" id="NF001453">
    <property type="entry name" value="PRK00312.1"/>
    <property type="match status" value="1"/>
</dbReference>
<dbReference type="AlphaFoldDB" id="A0A382KY31"/>
<evidence type="ECO:0000313" key="8">
    <source>
        <dbReference type="EMBL" id="SVC27667.1"/>
    </source>
</evidence>
<dbReference type="EC" id="2.1.1.77" evidence="3"/>
<proteinExistence type="inferred from homology"/>
<accession>A0A382KY31</accession>
<keyword evidence="4" id="KW-0963">Cytoplasm</keyword>
<dbReference type="CDD" id="cd02440">
    <property type="entry name" value="AdoMet_MTases"/>
    <property type="match status" value="1"/>
</dbReference>
<dbReference type="GO" id="GO:0005737">
    <property type="term" value="C:cytoplasm"/>
    <property type="evidence" value="ECO:0007669"/>
    <property type="project" value="UniProtKB-SubCell"/>
</dbReference>
<dbReference type="Pfam" id="PF01135">
    <property type="entry name" value="PCMT"/>
    <property type="match status" value="1"/>
</dbReference>
<evidence type="ECO:0000256" key="5">
    <source>
        <dbReference type="ARBA" id="ARBA00022603"/>
    </source>
</evidence>
<dbReference type="InterPro" id="IPR000682">
    <property type="entry name" value="PCMT"/>
</dbReference>
<dbReference type="FunFam" id="3.40.50.150:FF:000010">
    <property type="entry name" value="Protein-L-isoaspartate O-methyltransferase"/>
    <property type="match status" value="1"/>
</dbReference>
<dbReference type="SUPFAM" id="SSF53335">
    <property type="entry name" value="S-adenosyl-L-methionine-dependent methyltransferases"/>
    <property type="match status" value="1"/>
</dbReference>
<evidence type="ECO:0000256" key="2">
    <source>
        <dbReference type="ARBA" id="ARBA00005369"/>
    </source>
</evidence>
<evidence type="ECO:0000256" key="7">
    <source>
        <dbReference type="ARBA" id="ARBA00022691"/>
    </source>
</evidence>
<dbReference type="NCBIfam" id="TIGR00080">
    <property type="entry name" value="pimt"/>
    <property type="match status" value="1"/>
</dbReference>
<keyword evidence="5" id="KW-0489">Methyltransferase</keyword>
<sequence length="211" mass="23322">MASEKKTNKRLTMVDSQLTKRGISDKNVLNAIKTVPRHEFVSFPYRSMAYIDGPLPIGKGQTISQPYIIGYMTEALKVETYHTVLEIGTGCGYQTAVLSLLAKKVISLEIHNSLAVTAEKRLSRLGYENVEIHHANGNNGWEEHSPYPRIIVTACPKKVPSALVNQLADGGIMVIPVGEEKENQILMVVTKGKEGKVKIKPTLPVRFVPML</sequence>